<dbReference type="SMART" id="SM00384">
    <property type="entry name" value="AT_hook"/>
    <property type="match status" value="5"/>
</dbReference>
<gene>
    <name evidence="2" type="ORF">BABINDRAFT_160666</name>
</gene>
<dbReference type="STRING" id="984486.A0A1E3QUQ9"/>
<dbReference type="Proteomes" id="UP000094336">
    <property type="component" value="Unassembled WGS sequence"/>
</dbReference>
<proteinExistence type="predicted"/>
<reference evidence="3" key="1">
    <citation type="submission" date="2016-05" db="EMBL/GenBank/DDBJ databases">
        <title>Comparative genomics of biotechnologically important yeasts.</title>
        <authorList>
            <consortium name="DOE Joint Genome Institute"/>
            <person name="Riley R."/>
            <person name="Haridas S."/>
            <person name="Wolfe K.H."/>
            <person name="Lopes M.R."/>
            <person name="Hittinger C.T."/>
            <person name="Goker M."/>
            <person name="Salamov A."/>
            <person name="Wisecaver J."/>
            <person name="Long T.M."/>
            <person name="Aerts A.L."/>
            <person name="Barry K."/>
            <person name="Choi C."/>
            <person name="Clum A."/>
            <person name="Coughlan A.Y."/>
            <person name="Deshpande S."/>
            <person name="Douglass A.P."/>
            <person name="Hanson S.J."/>
            <person name="Klenk H.-P."/>
            <person name="Labutti K."/>
            <person name="Lapidus A."/>
            <person name="Lindquist E."/>
            <person name="Lipzen A."/>
            <person name="Meier-Kolthoff J.P."/>
            <person name="Ohm R.A."/>
            <person name="Otillar R.P."/>
            <person name="Pangilinan J."/>
            <person name="Peng Y."/>
            <person name="Rokas A."/>
            <person name="Rosa C.A."/>
            <person name="Scheuner C."/>
            <person name="Sibirny A.A."/>
            <person name="Slot J.C."/>
            <person name="Stielow J.B."/>
            <person name="Sun H."/>
            <person name="Kurtzman C.P."/>
            <person name="Blackwell M."/>
            <person name="Grigoriev I.V."/>
            <person name="Jeffries T.W."/>
        </authorList>
    </citation>
    <scope>NUCLEOTIDE SEQUENCE [LARGE SCALE GENOMIC DNA]</scope>
    <source>
        <strain evidence="3">NRRL Y-12698</strain>
    </source>
</reference>
<feature type="compositionally biased region" description="Acidic residues" evidence="1">
    <location>
        <begin position="266"/>
        <end position="280"/>
    </location>
</feature>
<sequence>MAQEHPVFPFDMFSSLSSMKSSDQSTPTGSQDPFAFNPRSFDIEMSQDKTTEISYQPNEVSSQVKDISIQVPEEIKPDLTSSETSDETESHTVLSAIPIHGSFAFISQTTSDPDNSMSQDTLNASFSFSASQPTVEPLRKPTSDIASEQPALKEILPKLITPAPESEETPVAPKRKRGRPKKVVAQVAPPLEKRKRGRPRTRPVEETATKPRKYTKKTRDENGKSLLHTGRPKTKAVSFMGILMQRKLARGEEVEEYIEEYPNTSEAEDSDKENQEEVPEPEPAPKPTRKLLVRQPKNVSVLRVPQALVLPPKPVPKAPVQAPVPVVKQRPGVKLRIGSKRARKVTRKNRLERILVVDLKYSQVIFVFSNAEILISAPDSLAVSPTPVVSGSTTPLSLNATHDAWVRERIERKSTLFQLFGDSTESDSLSLASQEGAPQELPTAQDFTSGYILSQEPISQVSIPDSASQTSPAPTLLAPNPMELLTPNQLELFAPESTPVSASNDQSLVTHNGEASQNPLLDTANWLAVGQTVAPRKRGRPRKYPLPATNGVSVVGAPVTNGALSVPTSNGVVEGTSAQISGPVAPFPRKRGRPRIHPIGYIPAKAVKTGSGRPGRPPGRPRKHPLPVSALLSTTNIGHPLRAIRSRQSLYFTAASKTLPNLPGLFKSDNGYVQFSRGYLKDIMAPGLKDVPK</sequence>
<dbReference type="EMBL" id="KV454428">
    <property type="protein sequence ID" value="ODQ81304.1"/>
    <property type="molecule type" value="Genomic_DNA"/>
</dbReference>
<keyword evidence="3" id="KW-1185">Reference proteome</keyword>
<feature type="compositionally biased region" description="Polar residues" evidence="1">
    <location>
        <begin position="52"/>
        <end position="65"/>
    </location>
</feature>
<protein>
    <submittedName>
        <fullName evidence="2">Uncharacterized protein</fullName>
    </submittedName>
</protein>
<dbReference type="RefSeq" id="XP_018986632.1">
    <property type="nucleotide sequence ID" value="XM_019128372.1"/>
</dbReference>
<dbReference type="AlphaFoldDB" id="A0A1E3QUQ9"/>
<accession>A0A1E3QUQ9</accession>
<feature type="region of interest" description="Disordered" evidence="1">
    <location>
        <begin position="14"/>
        <end position="69"/>
    </location>
</feature>
<dbReference type="GO" id="GO:0003677">
    <property type="term" value="F:DNA binding"/>
    <property type="evidence" value="ECO:0007669"/>
    <property type="project" value="InterPro"/>
</dbReference>
<dbReference type="GeneID" id="30146225"/>
<evidence type="ECO:0000256" key="1">
    <source>
        <dbReference type="SAM" id="MobiDB-lite"/>
    </source>
</evidence>
<feature type="compositionally biased region" description="Low complexity" evidence="1">
    <location>
        <begin position="14"/>
        <end position="25"/>
    </location>
</feature>
<evidence type="ECO:0000313" key="3">
    <source>
        <dbReference type="Proteomes" id="UP000094336"/>
    </source>
</evidence>
<feature type="region of interest" description="Disordered" evidence="1">
    <location>
        <begin position="155"/>
        <end position="234"/>
    </location>
</feature>
<organism evidence="2 3">
    <name type="scientific">Babjeviella inositovora NRRL Y-12698</name>
    <dbReference type="NCBI Taxonomy" id="984486"/>
    <lineage>
        <taxon>Eukaryota</taxon>
        <taxon>Fungi</taxon>
        <taxon>Dikarya</taxon>
        <taxon>Ascomycota</taxon>
        <taxon>Saccharomycotina</taxon>
        <taxon>Pichiomycetes</taxon>
        <taxon>Serinales incertae sedis</taxon>
        <taxon>Babjeviella</taxon>
    </lineage>
</organism>
<feature type="compositionally biased region" description="Basic residues" evidence="1">
    <location>
        <begin position="173"/>
        <end position="182"/>
    </location>
</feature>
<dbReference type="InterPro" id="IPR017956">
    <property type="entry name" value="AT_hook_DNA-bd_motif"/>
</dbReference>
<evidence type="ECO:0000313" key="2">
    <source>
        <dbReference type="EMBL" id="ODQ81304.1"/>
    </source>
</evidence>
<feature type="region of interest" description="Disordered" evidence="1">
    <location>
        <begin position="261"/>
        <end position="291"/>
    </location>
</feature>
<name>A0A1E3QUQ9_9ASCO</name>